<keyword evidence="2" id="KW-1185">Reference proteome</keyword>
<reference evidence="3" key="2">
    <citation type="submission" date="2020-10" db="UniProtKB">
        <authorList>
            <consortium name="WormBaseParasite"/>
        </authorList>
    </citation>
    <scope>IDENTIFICATION</scope>
</reference>
<dbReference type="WBParaSite" id="Pan_g21444.t1">
    <property type="protein sequence ID" value="Pan_g21444.t1"/>
    <property type="gene ID" value="Pan_g21444"/>
</dbReference>
<accession>A0A7E4VK19</accession>
<evidence type="ECO:0000313" key="2">
    <source>
        <dbReference type="Proteomes" id="UP000492821"/>
    </source>
</evidence>
<keyword evidence="1" id="KW-0472">Membrane</keyword>
<reference evidence="2" key="1">
    <citation type="journal article" date="2013" name="Genetics">
        <title>The draft genome and transcriptome of Panagrellus redivivus are shaped by the harsh demands of a free-living lifestyle.</title>
        <authorList>
            <person name="Srinivasan J."/>
            <person name="Dillman A.R."/>
            <person name="Macchietto M.G."/>
            <person name="Heikkinen L."/>
            <person name="Lakso M."/>
            <person name="Fracchia K.M."/>
            <person name="Antoshechkin I."/>
            <person name="Mortazavi A."/>
            <person name="Wong G."/>
            <person name="Sternberg P.W."/>
        </authorList>
    </citation>
    <scope>NUCLEOTIDE SEQUENCE [LARGE SCALE GENOMIC DNA]</scope>
    <source>
        <strain evidence="2">MT8872</strain>
    </source>
</reference>
<keyword evidence="1" id="KW-0812">Transmembrane</keyword>
<name>A0A7E4VK19_PANRE</name>
<feature type="transmembrane region" description="Helical" evidence="1">
    <location>
        <begin position="61"/>
        <end position="85"/>
    </location>
</feature>
<sequence>MSCFVPLPRESLVHRDRRTNKFVPYHHPQDLQMQLDDEAQQWSHLPTGLPASFDKPVMPDVFVLAVYTVVLLETVFSALVASTFVKPGADNFFLHGDATDVIIAASQRPEYIGCVLFHGAQWRSYRQPCQPRRRTRQSRRPYSVVRQGARRCRIPVIDIEPPRNALNTSVVFYSTGHNGVHTVNLANQDAELVEVAARIPLFVKVLDVAEYPLSTLSLPRHRRQITIISSANATWLLRAFAKPLLPFGR</sequence>
<dbReference type="Proteomes" id="UP000492821">
    <property type="component" value="Unassembled WGS sequence"/>
</dbReference>
<proteinExistence type="predicted"/>
<organism evidence="2 3">
    <name type="scientific">Panagrellus redivivus</name>
    <name type="common">Microworm</name>
    <dbReference type="NCBI Taxonomy" id="6233"/>
    <lineage>
        <taxon>Eukaryota</taxon>
        <taxon>Metazoa</taxon>
        <taxon>Ecdysozoa</taxon>
        <taxon>Nematoda</taxon>
        <taxon>Chromadorea</taxon>
        <taxon>Rhabditida</taxon>
        <taxon>Tylenchina</taxon>
        <taxon>Panagrolaimomorpha</taxon>
        <taxon>Panagrolaimoidea</taxon>
        <taxon>Panagrolaimidae</taxon>
        <taxon>Panagrellus</taxon>
    </lineage>
</organism>
<protein>
    <submittedName>
        <fullName evidence="3">Oligosaccharyl transferase 48 kDa subunit</fullName>
    </submittedName>
</protein>
<evidence type="ECO:0000256" key="1">
    <source>
        <dbReference type="SAM" id="Phobius"/>
    </source>
</evidence>
<dbReference type="AlphaFoldDB" id="A0A7E4VK19"/>
<keyword evidence="1" id="KW-1133">Transmembrane helix</keyword>
<evidence type="ECO:0000313" key="3">
    <source>
        <dbReference type="WBParaSite" id="Pan_g21444.t1"/>
    </source>
</evidence>